<dbReference type="OrthoDB" id="10028886at2759"/>
<dbReference type="KEGG" id="gtt:GUITHDRAFT_72832"/>
<dbReference type="AlphaFoldDB" id="L1J656"/>
<dbReference type="RefSeq" id="XP_005830757.1">
    <property type="nucleotide sequence ID" value="XM_005830700.1"/>
</dbReference>
<dbReference type="EMBL" id="JH993008">
    <property type="protein sequence ID" value="EKX43777.1"/>
    <property type="molecule type" value="Genomic_DNA"/>
</dbReference>
<name>L1J656_GUITC</name>
<dbReference type="HOGENOM" id="CLU_077537_3_0_1"/>
<dbReference type="CDD" id="cd19368">
    <property type="entry name" value="TenA_C_AtTH2-like"/>
    <property type="match status" value="1"/>
</dbReference>
<evidence type="ECO:0000313" key="2">
    <source>
        <dbReference type="EMBL" id="EKX43777.1"/>
    </source>
</evidence>
<dbReference type="OMA" id="FVHQMAT"/>
<dbReference type="EnsemblProtists" id="EKX43777">
    <property type="protein sequence ID" value="EKX43777"/>
    <property type="gene ID" value="GUITHDRAFT_72832"/>
</dbReference>
<proteinExistence type="predicted"/>
<dbReference type="GeneID" id="17300511"/>
<organism evidence="2">
    <name type="scientific">Guillardia theta (strain CCMP2712)</name>
    <name type="common">Cryptophyte</name>
    <dbReference type="NCBI Taxonomy" id="905079"/>
    <lineage>
        <taxon>Eukaryota</taxon>
        <taxon>Cryptophyceae</taxon>
        <taxon>Pyrenomonadales</taxon>
        <taxon>Geminigeraceae</taxon>
        <taxon>Guillardia</taxon>
    </lineage>
</organism>
<evidence type="ECO:0000313" key="4">
    <source>
        <dbReference type="Proteomes" id="UP000011087"/>
    </source>
</evidence>
<sequence>MRTSVSFRLFTETLPIATRCLYHPFVSGIAQGSLKKSSFQNYVAQDAFFLRGFADAYSMARQIVSDNGDSPGAEKFHTLYNGVQEELRMHSSYAQKWNVDLTNVTPNKSTQDYVDFVMEIAKKDSKKISLICASLTPCMRLYAWLGSKLGKARFGENNIYVEWINTYSSDEFEELAKTLEDLLDDYATKESTDYEVSGSNPNFRVVST</sequence>
<protein>
    <recommendedName>
        <fullName evidence="1">Thiaminase-2/PQQC domain-containing protein</fullName>
    </recommendedName>
</protein>
<dbReference type="Gene3D" id="1.20.910.10">
    <property type="entry name" value="Heme oxygenase-like"/>
    <property type="match status" value="1"/>
</dbReference>
<dbReference type="SUPFAM" id="SSF48613">
    <property type="entry name" value="Heme oxygenase-like"/>
    <property type="match status" value="1"/>
</dbReference>
<evidence type="ECO:0000259" key="1">
    <source>
        <dbReference type="Pfam" id="PF03070"/>
    </source>
</evidence>
<dbReference type="GO" id="GO:0005829">
    <property type="term" value="C:cytosol"/>
    <property type="evidence" value="ECO:0007669"/>
    <property type="project" value="TreeGrafter"/>
</dbReference>
<dbReference type="InterPro" id="IPR004305">
    <property type="entry name" value="Thiaminase-2/PQQC"/>
</dbReference>
<dbReference type="InterPro" id="IPR050967">
    <property type="entry name" value="Thiamine_Salvage_TenA"/>
</dbReference>
<dbReference type="PANTHER" id="PTHR43198:SF2">
    <property type="entry name" value="SI:CH1073-67J19.1-RELATED"/>
    <property type="match status" value="1"/>
</dbReference>
<dbReference type="STRING" id="905079.L1J656"/>
<keyword evidence="4" id="KW-1185">Reference proteome</keyword>
<reference evidence="4" key="2">
    <citation type="submission" date="2012-11" db="EMBL/GenBank/DDBJ databases">
        <authorList>
            <person name="Kuo A."/>
            <person name="Curtis B.A."/>
            <person name="Tanifuji G."/>
            <person name="Burki F."/>
            <person name="Gruber A."/>
            <person name="Irimia M."/>
            <person name="Maruyama S."/>
            <person name="Arias M.C."/>
            <person name="Ball S.G."/>
            <person name="Gile G.H."/>
            <person name="Hirakawa Y."/>
            <person name="Hopkins J.F."/>
            <person name="Rensing S.A."/>
            <person name="Schmutz J."/>
            <person name="Symeonidi A."/>
            <person name="Elias M."/>
            <person name="Eveleigh R.J."/>
            <person name="Herman E.K."/>
            <person name="Klute M.J."/>
            <person name="Nakayama T."/>
            <person name="Obornik M."/>
            <person name="Reyes-Prieto A."/>
            <person name="Armbrust E.V."/>
            <person name="Aves S.J."/>
            <person name="Beiko R.G."/>
            <person name="Coutinho P."/>
            <person name="Dacks J.B."/>
            <person name="Durnford D.G."/>
            <person name="Fast N.M."/>
            <person name="Green B.R."/>
            <person name="Grisdale C."/>
            <person name="Hempe F."/>
            <person name="Henrissat B."/>
            <person name="Hoppner M.P."/>
            <person name="Ishida K.-I."/>
            <person name="Kim E."/>
            <person name="Koreny L."/>
            <person name="Kroth P.G."/>
            <person name="Liu Y."/>
            <person name="Malik S.-B."/>
            <person name="Maier U.G."/>
            <person name="McRose D."/>
            <person name="Mock T."/>
            <person name="Neilson J.A."/>
            <person name="Onodera N.T."/>
            <person name="Poole A.M."/>
            <person name="Pritham E.J."/>
            <person name="Richards T.A."/>
            <person name="Rocap G."/>
            <person name="Roy S.W."/>
            <person name="Sarai C."/>
            <person name="Schaack S."/>
            <person name="Shirato S."/>
            <person name="Slamovits C.H."/>
            <person name="Spencer D.F."/>
            <person name="Suzuki S."/>
            <person name="Worden A.Z."/>
            <person name="Zauner S."/>
            <person name="Barry K."/>
            <person name="Bell C."/>
            <person name="Bharti A.K."/>
            <person name="Crow J.A."/>
            <person name="Grimwood J."/>
            <person name="Kramer R."/>
            <person name="Lindquist E."/>
            <person name="Lucas S."/>
            <person name="Salamov A."/>
            <person name="McFadden G.I."/>
            <person name="Lane C.E."/>
            <person name="Keeling P.J."/>
            <person name="Gray M.W."/>
            <person name="Grigoriev I.V."/>
            <person name="Archibald J.M."/>
        </authorList>
    </citation>
    <scope>NUCLEOTIDE SEQUENCE</scope>
    <source>
        <strain evidence="4">CCMP2712</strain>
    </source>
</reference>
<evidence type="ECO:0000313" key="3">
    <source>
        <dbReference type="EnsemblProtists" id="EKX43777"/>
    </source>
</evidence>
<reference evidence="3" key="3">
    <citation type="submission" date="2015-06" db="UniProtKB">
        <authorList>
            <consortium name="EnsemblProtists"/>
        </authorList>
    </citation>
    <scope>IDENTIFICATION</scope>
</reference>
<gene>
    <name evidence="2" type="ORF">GUITHDRAFT_72832</name>
</gene>
<dbReference type="eggNOG" id="KOG2598">
    <property type="taxonomic scope" value="Eukaryota"/>
</dbReference>
<dbReference type="GO" id="GO:0006772">
    <property type="term" value="P:thiamine metabolic process"/>
    <property type="evidence" value="ECO:0007669"/>
    <property type="project" value="UniProtKB-ARBA"/>
</dbReference>
<dbReference type="PaxDb" id="55529-EKX43777"/>
<dbReference type="InterPro" id="IPR016084">
    <property type="entry name" value="Haem_Oase-like_multi-hlx"/>
</dbReference>
<dbReference type="PANTHER" id="PTHR43198">
    <property type="entry name" value="BIFUNCTIONAL TH2 PROTEIN"/>
    <property type="match status" value="1"/>
</dbReference>
<dbReference type="Pfam" id="PF03070">
    <property type="entry name" value="TENA_THI-4"/>
    <property type="match status" value="1"/>
</dbReference>
<accession>L1J656</accession>
<feature type="domain" description="Thiaminase-2/PQQC" evidence="1">
    <location>
        <begin position="15"/>
        <end position="188"/>
    </location>
</feature>
<reference evidence="2 4" key="1">
    <citation type="journal article" date="2012" name="Nature">
        <title>Algal genomes reveal evolutionary mosaicism and the fate of nucleomorphs.</title>
        <authorList>
            <consortium name="DOE Joint Genome Institute"/>
            <person name="Curtis B.A."/>
            <person name="Tanifuji G."/>
            <person name="Burki F."/>
            <person name="Gruber A."/>
            <person name="Irimia M."/>
            <person name="Maruyama S."/>
            <person name="Arias M.C."/>
            <person name="Ball S.G."/>
            <person name="Gile G.H."/>
            <person name="Hirakawa Y."/>
            <person name="Hopkins J.F."/>
            <person name="Kuo A."/>
            <person name="Rensing S.A."/>
            <person name="Schmutz J."/>
            <person name="Symeonidi A."/>
            <person name="Elias M."/>
            <person name="Eveleigh R.J."/>
            <person name="Herman E.K."/>
            <person name="Klute M.J."/>
            <person name="Nakayama T."/>
            <person name="Obornik M."/>
            <person name="Reyes-Prieto A."/>
            <person name="Armbrust E.V."/>
            <person name="Aves S.J."/>
            <person name="Beiko R.G."/>
            <person name="Coutinho P."/>
            <person name="Dacks J.B."/>
            <person name="Durnford D.G."/>
            <person name="Fast N.M."/>
            <person name="Green B.R."/>
            <person name="Grisdale C.J."/>
            <person name="Hempel F."/>
            <person name="Henrissat B."/>
            <person name="Hoppner M.P."/>
            <person name="Ishida K."/>
            <person name="Kim E."/>
            <person name="Koreny L."/>
            <person name="Kroth P.G."/>
            <person name="Liu Y."/>
            <person name="Malik S.B."/>
            <person name="Maier U.G."/>
            <person name="McRose D."/>
            <person name="Mock T."/>
            <person name="Neilson J.A."/>
            <person name="Onodera N.T."/>
            <person name="Poole A.M."/>
            <person name="Pritham E.J."/>
            <person name="Richards T.A."/>
            <person name="Rocap G."/>
            <person name="Roy S.W."/>
            <person name="Sarai C."/>
            <person name="Schaack S."/>
            <person name="Shirato S."/>
            <person name="Slamovits C.H."/>
            <person name="Spencer D.F."/>
            <person name="Suzuki S."/>
            <person name="Worden A.Z."/>
            <person name="Zauner S."/>
            <person name="Barry K."/>
            <person name="Bell C."/>
            <person name="Bharti A.K."/>
            <person name="Crow J.A."/>
            <person name="Grimwood J."/>
            <person name="Kramer R."/>
            <person name="Lindquist E."/>
            <person name="Lucas S."/>
            <person name="Salamov A."/>
            <person name="McFadden G.I."/>
            <person name="Lane C.E."/>
            <person name="Keeling P.J."/>
            <person name="Gray M.W."/>
            <person name="Grigoriev I.V."/>
            <person name="Archibald J.M."/>
        </authorList>
    </citation>
    <scope>NUCLEOTIDE SEQUENCE</scope>
    <source>
        <strain evidence="2 4">CCMP2712</strain>
    </source>
</reference>
<dbReference type="Proteomes" id="UP000011087">
    <property type="component" value="Unassembled WGS sequence"/>
</dbReference>